<dbReference type="Proteomes" id="UP000247591">
    <property type="component" value="Unassembled WGS sequence"/>
</dbReference>
<evidence type="ECO:0000256" key="4">
    <source>
        <dbReference type="ARBA" id="ARBA00049194"/>
    </source>
</evidence>
<evidence type="ECO:0000256" key="2">
    <source>
        <dbReference type="ARBA" id="ARBA00023002"/>
    </source>
</evidence>
<organism evidence="6 7">
    <name type="scientific">Williamsia limnetica</name>
    <dbReference type="NCBI Taxonomy" id="882452"/>
    <lineage>
        <taxon>Bacteria</taxon>
        <taxon>Bacillati</taxon>
        <taxon>Actinomycetota</taxon>
        <taxon>Actinomycetes</taxon>
        <taxon>Mycobacteriales</taxon>
        <taxon>Nocardiaceae</taxon>
        <taxon>Williamsia</taxon>
    </lineage>
</organism>
<dbReference type="GO" id="GO:0004029">
    <property type="term" value="F:aldehyde dehydrogenase (NAD+) activity"/>
    <property type="evidence" value="ECO:0007669"/>
    <property type="project" value="UniProtKB-EC"/>
</dbReference>
<comment type="similarity">
    <text evidence="1">Belongs to the aldehyde dehydrogenase family.</text>
</comment>
<dbReference type="FunFam" id="3.40.605.10:FF:000007">
    <property type="entry name" value="NAD/NADP-dependent betaine aldehyde dehydrogenase"/>
    <property type="match status" value="1"/>
</dbReference>
<dbReference type="EC" id="1.2.1.3" evidence="3"/>
<dbReference type="InterPro" id="IPR016163">
    <property type="entry name" value="Ald_DH_C"/>
</dbReference>
<dbReference type="Pfam" id="PF00171">
    <property type="entry name" value="Aldedh"/>
    <property type="match status" value="1"/>
</dbReference>
<evidence type="ECO:0000259" key="5">
    <source>
        <dbReference type="Pfam" id="PF00171"/>
    </source>
</evidence>
<reference evidence="6 7" key="1">
    <citation type="submission" date="2018-06" db="EMBL/GenBank/DDBJ databases">
        <title>Genomic Encyclopedia of Type Strains, Phase IV (KMG-IV): sequencing the most valuable type-strain genomes for metagenomic binning, comparative biology and taxonomic classification.</title>
        <authorList>
            <person name="Goeker M."/>
        </authorList>
    </citation>
    <scope>NUCLEOTIDE SEQUENCE [LARGE SCALE GENOMIC DNA]</scope>
    <source>
        <strain evidence="6 7">DSM 45521</strain>
    </source>
</reference>
<dbReference type="CDD" id="cd07138">
    <property type="entry name" value="ALDH_CddD_SSP0762"/>
    <property type="match status" value="1"/>
</dbReference>
<dbReference type="PANTHER" id="PTHR42804:SF1">
    <property type="entry name" value="ALDEHYDE DEHYDROGENASE-RELATED"/>
    <property type="match status" value="1"/>
</dbReference>
<evidence type="ECO:0000256" key="1">
    <source>
        <dbReference type="ARBA" id="ARBA00009986"/>
    </source>
</evidence>
<dbReference type="PANTHER" id="PTHR42804">
    <property type="entry name" value="ALDEHYDE DEHYDROGENASE"/>
    <property type="match status" value="1"/>
</dbReference>
<name>A0A318REX1_WILLI</name>
<dbReference type="FunFam" id="3.40.309.10:FF:000012">
    <property type="entry name" value="Betaine aldehyde dehydrogenase"/>
    <property type="match status" value="1"/>
</dbReference>
<sequence length="477" mass="49873">MASPNTQKFYIDGEWVDPVSSATLDVINPATEASIATIALGDEKDVDRAVTAARKAFDSFAATTREERIALLERVIGVYQTRLGDLAEAVSSEMGAPVGLASAAQAPAGLGHFMNTLEALKKFEFSETIGTTTVVYEPVGVCAFITPWNWPLNQIAAKVAPALASGCTMVLKPSEIAPLNALVFAEIMDEAGVPKGVFNLVNGDGPTVGAALSTHPEVDMVSFTGSTRAGIEVAKNAAPTVKRVAQELGGKSANIILDDDGFADAVARDVAAMVVNSGQSCNAGSRILVPAARMNEAAEIAEKTAEQIVVGSPEDSGTHVGPVVSEAQFNKIQRLIQTGIDEGAAVAAGGVGRPDGVDVGYFVKPTVFADVTNDMTIAREEIFGPVMVLIAYDDEDDAVRIANDTNYGLSGYVSSADPAKARKVARRLRTGNVHINGAPIAFDSPFGGYKQSGNGREFGKFGLDEFLEAKAIFGDNA</sequence>
<dbReference type="InterPro" id="IPR015590">
    <property type="entry name" value="Aldehyde_DH_dom"/>
</dbReference>
<feature type="domain" description="Aldehyde dehydrogenase" evidence="5">
    <location>
        <begin position="15"/>
        <end position="472"/>
    </location>
</feature>
<dbReference type="EMBL" id="QJSP01000024">
    <property type="protein sequence ID" value="PYE12226.1"/>
    <property type="molecule type" value="Genomic_DNA"/>
</dbReference>
<accession>A0A318REX1</accession>
<dbReference type="PROSITE" id="PS00070">
    <property type="entry name" value="ALDEHYDE_DEHYDR_CYS"/>
    <property type="match status" value="1"/>
</dbReference>
<comment type="catalytic activity">
    <reaction evidence="4">
        <text>an aldehyde + NAD(+) + H2O = a carboxylate + NADH + 2 H(+)</text>
        <dbReference type="Rhea" id="RHEA:16185"/>
        <dbReference type="ChEBI" id="CHEBI:15377"/>
        <dbReference type="ChEBI" id="CHEBI:15378"/>
        <dbReference type="ChEBI" id="CHEBI:17478"/>
        <dbReference type="ChEBI" id="CHEBI:29067"/>
        <dbReference type="ChEBI" id="CHEBI:57540"/>
        <dbReference type="ChEBI" id="CHEBI:57945"/>
        <dbReference type="EC" id="1.2.1.3"/>
    </reaction>
</comment>
<dbReference type="Gene3D" id="3.40.605.10">
    <property type="entry name" value="Aldehyde Dehydrogenase, Chain A, domain 1"/>
    <property type="match status" value="1"/>
</dbReference>
<evidence type="ECO:0000313" key="7">
    <source>
        <dbReference type="Proteomes" id="UP000247591"/>
    </source>
</evidence>
<comment type="caution">
    <text evidence="6">The sequence shown here is derived from an EMBL/GenBank/DDBJ whole genome shotgun (WGS) entry which is preliminary data.</text>
</comment>
<keyword evidence="7" id="KW-1185">Reference proteome</keyword>
<dbReference type="Gene3D" id="3.40.309.10">
    <property type="entry name" value="Aldehyde Dehydrogenase, Chain A, domain 2"/>
    <property type="match status" value="1"/>
</dbReference>
<evidence type="ECO:0000313" key="6">
    <source>
        <dbReference type="EMBL" id="PYE12226.1"/>
    </source>
</evidence>
<dbReference type="OrthoDB" id="6882680at2"/>
<dbReference type="SUPFAM" id="SSF53720">
    <property type="entry name" value="ALDH-like"/>
    <property type="match status" value="1"/>
</dbReference>
<gene>
    <name evidence="6" type="ORF">DFR67_12466</name>
</gene>
<dbReference type="InterPro" id="IPR016162">
    <property type="entry name" value="Ald_DH_N"/>
</dbReference>
<dbReference type="InterPro" id="IPR016161">
    <property type="entry name" value="Ald_DH/histidinol_DH"/>
</dbReference>
<dbReference type="RefSeq" id="WP_110472645.1">
    <property type="nucleotide sequence ID" value="NZ_QJSP01000024.1"/>
</dbReference>
<proteinExistence type="inferred from homology"/>
<keyword evidence="2" id="KW-0560">Oxidoreductase</keyword>
<dbReference type="InterPro" id="IPR016160">
    <property type="entry name" value="Ald_DH_CS_CYS"/>
</dbReference>
<dbReference type="AlphaFoldDB" id="A0A318REX1"/>
<protein>
    <recommendedName>
        <fullName evidence="3">aldehyde dehydrogenase (NAD(+))</fullName>
        <ecNumber evidence="3">1.2.1.3</ecNumber>
    </recommendedName>
</protein>
<evidence type="ECO:0000256" key="3">
    <source>
        <dbReference type="ARBA" id="ARBA00024226"/>
    </source>
</evidence>